<comment type="caution">
    <text evidence="2">The sequence shown here is derived from an EMBL/GenBank/DDBJ whole genome shotgun (WGS) entry which is preliminary data.</text>
</comment>
<dbReference type="SMART" id="SM00974">
    <property type="entry name" value="T5orf172"/>
    <property type="match status" value="1"/>
</dbReference>
<evidence type="ECO:0000259" key="1">
    <source>
        <dbReference type="SMART" id="SM00974"/>
    </source>
</evidence>
<protein>
    <submittedName>
        <fullName evidence="2">GIY-YIG nuclease family protein</fullName>
    </submittedName>
</protein>
<dbReference type="Pfam" id="PF13455">
    <property type="entry name" value="MUG113"/>
    <property type="match status" value="1"/>
</dbReference>
<sequence length="404" mass="45557">MASHIYIIQDGRNSKIGITSDLKKRIDSYKTHNPNFLLFRAFETNAANAKRIERAIIAAFKDEAVGEGKEWFAVAPETVERCVLAFMPADAEAHPPSAHEIPLTGEARRTLSGLRAALDTAGSVAGNDEAHRLWKLRLDWNERFGGDPAKAGSAGAKKAKAEIAELDAMVSARGDAIRAGKNRLAELFADAARLGLPSHRVPEGAVRTGDLGVDWQHCDPASDSVRKIVREGLRLPLDDHTKRHYHLSRLASNSWAAICTARVSQPWLPQFDDAEAWERMASVAKDLGWICSTHDDWSWHDPGRTGLILWQPKTPVRTQLEQWDGSFRKWVVERRKALLMEAKGHKDFAKVIDDLAGDEMFPLAVRDWDELVETYFDRYWELDMPERFKAAYRVLWEKWVGCLV</sequence>
<reference evidence="2 3" key="1">
    <citation type="submission" date="2020-10" db="EMBL/GenBank/DDBJ databases">
        <title>Connecting structure to function with the recovery of over 1000 high-quality activated sludge metagenome-assembled genomes encoding full-length rRNA genes using long-read sequencing.</title>
        <authorList>
            <person name="Singleton C.M."/>
            <person name="Petriglieri F."/>
            <person name="Kristensen J.M."/>
            <person name="Kirkegaard R.H."/>
            <person name="Michaelsen T.Y."/>
            <person name="Andersen M.H."/>
            <person name="Karst S.M."/>
            <person name="Dueholm M.S."/>
            <person name="Nielsen P.H."/>
            <person name="Albertsen M."/>
        </authorList>
    </citation>
    <scope>NUCLEOTIDE SEQUENCE [LARGE SCALE GENOMIC DNA]</scope>
    <source>
        <strain evidence="2">EsbW_18-Q3-R4-48_BATAC.285</strain>
    </source>
</reference>
<accession>A0A935PX69</accession>
<dbReference type="AlphaFoldDB" id="A0A935PX69"/>
<evidence type="ECO:0000313" key="2">
    <source>
        <dbReference type="EMBL" id="MBK7673591.1"/>
    </source>
</evidence>
<dbReference type="InterPro" id="IPR018306">
    <property type="entry name" value="Phage_T5_Orf172_DNA-bd"/>
</dbReference>
<gene>
    <name evidence="2" type="ORF">IPJ27_01830</name>
</gene>
<feature type="domain" description="Bacteriophage T5 Orf172 DNA-binding" evidence="1">
    <location>
        <begin position="8"/>
        <end position="86"/>
    </location>
</feature>
<dbReference type="Proteomes" id="UP000697998">
    <property type="component" value="Unassembled WGS sequence"/>
</dbReference>
<evidence type="ECO:0000313" key="3">
    <source>
        <dbReference type="Proteomes" id="UP000697998"/>
    </source>
</evidence>
<name>A0A935PX69_9PROT</name>
<dbReference type="EMBL" id="JADJMH010000001">
    <property type="protein sequence ID" value="MBK7673591.1"/>
    <property type="molecule type" value="Genomic_DNA"/>
</dbReference>
<organism evidence="2 3">
    <name type="scientific">Candidatus Accumulibacter proximus</name>
    <dbReference type="NCBI Taxonomy" id="2954385"/>
    <lineage>
        <taxon>Bacteria</taxon>
        <taxon>Pseudomonadati</taxon>
        <taxon>Pseudomonadota</taxon>
        <taxon>Betaproteobacteria</taxon>
        <taxon>Candidatus Accumulibacter</taxon>
    </lineage>
</organism>
<proteinExistence type="predicted"/>